<evidence type="ECO:0000313" key="3">
    <source>
        <dbReference type="Proteomes" id="UP000049828"/>
    </source>
</evidence>
<dbReference type="EMBL" id="CVRS01000059">
    <property type="protein sequence ID" value="CRL35021.1"/>
    <property type="molecule type" value="Genomic_DNA"/>
</dbReference>
<keyword evidence="1" id="KW-1133">Transmembrane helix</keyword>
<gene>
    <name evidence="2" type="ORF">RIL183_15861</name>
</gene>
<proteinExistence type="predicted"/>
<dbReference type="RefSeq" id="WP_021923479.1">
    <property type="nucleotide sequence ID" value="NZ_CVRS01000059.1"/>
</dbReference>
<dbReference type="AlphaFoldDB" id="A0A0M6WF84"/>
<organism evidence="2 3">
    <name type="scientific">Roseburia inulinivorans</name>
    <dbReference type="NCBI Taxonomy" id="360807"/>
    <lineage>
        <taxon>Bacteria</taxon>
        <taxon>Bacillati</taxon>
        <taxon>Bacillota</taxon>
        <taxon>Clostridia</taxon>
        <taxon>Lachnospirales</taxon>
        <taxon>Lachnospiraceae</taxon>
        <taxon>Roseburia</taxon>
    </lineage>
</organism>
<evidence type="ECO:0008006" key="4">
    <source>
        <dbReference type="Google" id="ProtNLM"/>
    </source>
</evidence>
<sequence length="480" mass="54431">MSDNRKENKKEIDLELKDILLEFLRRWKIIVLFSIIFGLVFGAMRYRKDYAAAHTPAPEVKNTTLEDAYADLDKDQYERVILAVSLKAAIDSKSLYMNESVLMNINAHAEDAVILQYSVEGAEAENIVNSYVNYINSGSIVSDINKEGVHVAEGYLSELIEVLPNQTEDAMKNFTVKVMNSDAESVGLLADAVNDQLTTYAAKLNENNQTHILNLDSRKQVQIIDEALAEKQDAYAQETEDQQNKLASIKADMNANQLRVYLDMEKDIFIWGDDEEEQTETAEDSVSGTEVVKVSINKKQIMIGAVAGAAIAVVYIFLAYLLSTRIRTKDEVESIYQTRLLGTVRKEEKDHPIEKFVWKLENFGHKKLLYEQQVQMLISNIYIACRDRKTDSIYLSGSILETVDKDLLTMLEAGLKQKNIHVVFGDAINYNAEELLRAAEVGSVIFIERRRKSYYSEILSEMQLCDANNIQILGMIMLEN</sequence>
<reference evidence="3" key="1">
    <citation type="submission" date="2015-05" db="EMBL/GenBank/DDBJ databases">
        <authorList>
            <consortium name="Pathogen Informatics"/>
        </authorList>
    </citation>
    <scope>NUCLEOTIDE SEQUENCE [LARGE SCALE GENOMIC DNA]</scope>
    <source>
        <strain evidence="3">L1-83</strain>
    </source>
</reference>
<name>A0A0M6WF84_9FIRM</name>
<feature type="transmembrane region" description="Helical" evidence="1">
    <location>
        <begin position="301"/>
        <end position="322"/>
    </location>
</feature>
<evidence type="ECO:0000256" key="1">
    <source>
        <dbReference type="SAM" id="Phobius"/>
    </source>
</evidence>
<protein>
    <recommendedName>
        <fullName evidence="4">Capsular polysaccharide biosynthesis protein</fullName>
    </recommendedName>
</protein>
<evidence type="ECO:0000313" key="2">
    <source>
        <dbReference type="EMBL" id="CRL35021.1"/>
    </source>
</evidence>
<keyword evidence="3" id="KW-1185">Reference proteome</keyword>
<keyword evidence="1" id="KW-0472">Membrane</keyword>
<dbReference type="Proteomes" id="UP000049828">
    <property type="component" value="Unassembled WGS sequence"/>
</dbReference>
<keyword evidence="1" id="KW-0812">Transmembrane</keyword>
<accession>A0A0M6WF84</accession>
<feature type="transmembrane region" description="Helical" evidence="1">
    <location>
        <begin position="27"/>
        <end position="46"/>
    </location>
</feature>